<dbReference type="SMART" id="SM00342">
    <property type="entry name" value="HTH_ARAC"/>
    <property type="match status" value="1"/>
</dbReference>
<dbReference type="EMBL" id="FOUI01000002">
    <property type="protein sequence ID" value="SFM23183.1"/>
    <property type="molecule type" value="Genomic_DNA"/>
</dbReference>
<evidence type="ECO:0000256" key="1">
    <source>
        <dbReference type="ARBA" id="ARBA00005964"/>
    </source>
</evidence>
<dbReference type="STRING" id="1720063.SAMN05216217_102139"/>
<dbReference type="Proteomes" id="UP000243629">
    <property type="component" value="Unassembled WGS sequence"/>
</dbReference>
<feature type="domain" description="HTH araC/xylS-type" evidence="5">
    <location>
        <begin position="499"/>
        <end position="589"/>
    </location>
</feature>
<dbReference type="Gene3D" id="1.10.10.60">
    <property type="entry name" value="Homeodomain-like"/>
    <property type="match status" value="1"/>
</dbReference>
<evidence type="ECO:0000259" key="5">
    <source>
        <dbReference type="PROSITE" id="PS01124"/>
    </source>
</evidence>
<evidence type="ECO:0000256" key="2">
    <source>
        <dbReference type="ARBA" id="ARBA00010515"/>
    </source>
</evidence>
<evidence type="ECO:0000256" key="3">
    <source>
        <dbReference type="ARBA" id="ARBA00022801"/>
    </source>
</evidence>
<dbReference type="Pfam" id="PF12833">
    <property type="entry name" value="HTH_18"/>
    <property type="match status" value="1"/>
</dbReference>
<dbReference type="InterPro" id="IPR050654">
    <property type="entry name" value="AChE-related_enzymes"/>
</dbReference>
<dbReference type="PANTHER" id="PTHR43918:SF4">
    <property type="entry name" value="CARBOXYLIC ESTER HYDROLASE"/>
    <property type="match status" value="1"/>
</dbReference>
<dbReference type="RefSeq" id="WP_177197206.1">
    <property type="nucleotide sequence ID" value="NZ_FOUI01000002.1"/>
</dbReference>
<reference evidence="7" key="1">
    <citation type="submission" date="2016-10" db="EMBL/GenBank/DDBJ databases">
        <authorList>
            <person name="Varghese N."/>
            <person name="Submissions S."/>
        </authorList>
    </citation>
    <scope>NUCLEOTIDE SEQUENCE [LARGE SCALE GENOMIC DNA]</scope>
    <source>
        <strain evidence="7">DSM 24213</strain>
    </source>
</reference>
<dbReference type="SUPFAM" id="SSF53474">
    <property type="entry name" value="alpha/beta-Hydrolases"/>
    <property type="match status" value="1"/>
</dbReference>
<keyword evidence="3 4" id="KW-0378">Hydrolase</keyword>
<dbReference type="PANTHER" id="PTHR43918">
    <property type="entry name" value="ACETYLCHOLINESTERASE"/>
    <property type="match status" value="1"/>
</dbReference>
<sequence>MSISYSSLRTAPGVLALTLGLSLTLTGCLSGSGGSSSKVEVPQNPLIRTTAQGQVRGSEQADYLQFLGIPYAKPPVGALRFAAPQEADSWTGIRLAENYGSDCPQTGLTTDAAEDCLFLNVFTPSSPGPHPVMVWMHGGAFIFGSGAGTYQPPRLVGEDVVVVTVNYRLGKLGFTAHPGLTAEQGASGSYGIMDQQQALRWVRDNISEFGGDPANVTLFGESAGGLSVLAHLVSPASAGLFHKAIVQSGSYSQTQTAMATAETVGTSFAGALGCAAETPAEQIACMRSRSVAEIMAQPAGSITPTLRPDILPTSVGASLASGSFNDVPVLMGTNTDEWSYFLASRGEANPITADNYQSILAGTFGATAVTGLAPFYPPAAYGNDYAAVVTAFGTDGVFACNASLQAERLAANGTRPLFVYEFADREALSPGLTVPSWLTLGATHAAEIQYLFGSDELFASRGATPEQVELAQTMTRAWTSFARTGNPSFDGFSWVDYGDSAGGMLSLQTPSSQPLTLAGCAAGLRLAPRALSRRLAQEHSSFRQILHEVRVAFANHHLQASSLSAEDIAELSGFSSASSMRRALRQPPG</sequence>
<evidence type="ECO:0000256" key="4">
    <source>
        <dbReference type="RuleBase" id="RU361235"/>
    </source>
</evidence>
<keyword evidence="7" id="KW-1185">Reference proteome</keyword>
<dbReference type="Pfam" id="PF00135">
    <property type="entry name" value="COesterase"/>
    <property type="match status" value="1"/>
</dbReference>
<dbReference type="InterPro" id="IPR029058">
    <property type="entry name" value="AB_hydrolase_fold"/>
</dbReference>
<gene>
    <name evidence="6" type="ORF">SAMN05216217_102139</name>
</gene>
<accession>A0A1I4P739</accession>
<dbReference type="InterPro" id="IPR019819">
    <property type="entry name" value="Carboxylesterase_B_CS"/>
</dbReference>
<dbReference type="PROSITE" id="PS01173">
    <property type="entry name" value="LIPASE_GDXG_HIS"/>
    <property type="match status" value="1"/>
</dbReference>
<comment type="similarity">
    <text evidence="1 4">Belongs to the type-B carboxylesterase/lipase family.</text>
</comment>
<name>A0A1I4P739_9GAMM</name>
<organism evidence="6 7">
    <name type="scientific">Halopseudomonas yangmingensis</name>
    <dbReference type="NCBI Taxonomy" id="1720063"/>
    <lineage>
        <taxon>Bacteria</taxon>
        <taxon>Pseudomonadati</taxon>
        <taxon>Pseudomonadota</taxon>
        <taxon>Gammaproteobacteria</taxon>
        <taxon>Pseudomonadales</taxon>
        <taxon>Pseudomonadaceae</taxon>
        <taxon>Halopseudomonas</taxon>
    </lineage>
</organism>
<dbReference type="InterPro" id="IPR002018">
    <property type="entry name" value="CarbesteraseB"/>
</dbReference>
<dbReference type="PROSITE" id="PS00941">
    <property type="entry name" value="CARBOXYLESTERASE_B_2"/>
    <property type="match status" value="1"/>
</dbReference>
<evidence type="ECO:0000313" key="7">
    <source>
        <dbReference type="Proteomes" id="UP000243629"/>
    </source>
</evidence>
<comment type="similarity">
    <text evidence="2">Belongs to the 'GDXG' lipolytic enzyme family.</text>
</comment>
<dbReference type="InterPro" id="IPR018060">
    <property type="entry name" value="HTH_AraC"/>
</dbReference>
<dbReference type="GO" id="GO:0003700">
    <property type="term" value="F:DNA-binding transcription factor activity"/>
    <property type="evidence" value="ECO:0007669"/>
    <property type="project" value="InterPro"/>
</dbReference>
<dbReference type="AlphaFoldDB" id="A0A1I4P739"/>
<dbReference type="GO" id="GO:0052689">
    <property type="term" value="F:carboxylic ester hydrolase activity"/>
    <property type="evidence" value="ECO:0007669"/>
    <property type="project" value="TreeGrafter"/>
</dbReference>
<dbReference type="GO" id="GO:0043565">
    <property type="term" value="F:sequence-specific DNA binding"/>
    <property type="evidence" value="ECO:0007669"/>
    <property type="project" value="InterPro"/>
</dbReference>
<dbReference type="InterPro" id="IPR019826">
    <property type="entry name" value="Carboxylesterase_B_AS"/>
</dbReference>
<dbReference type="PROSITE" id="PS01124">
    <property type="entry name" value="HTH_ARAC_FAMILY_2"/>
    <property type="match status" value="1"/>
</dbReference>
<dbReference type="PROSITE" id="PS00122">
    <property type="entry name" value="CARBOXYLESTERASE_B_1"/>
    <property type="match status" value="1"/>
</dbReference>
<dbReference type="Gene3D" id="3.40.50.1820">
    <property type="entry name" value="alpha/beta hydrolase"/>
    <property type="match status" value="1"/>
</dbReference>
<dbReference type="InterPro" id="IPR002168">
    <property type="entry name" value="Lipase_GDXG_HIS_AS"/>
</dbReference>
<evidence type="ECO:0000313" key="6">
    <source>
        <dbReference type="EMBL" id="SFM23183.1"/>
    </source>
</evidence>
<proteinExistence type="inferred from homology"/>
<protein>
    <recommendedName>
        <fullName evidence="4">Carboxylic ester hydrolase</fullName>
        <ecNumber evidence="4">3.1.1.-</ecNumber>
    </recommendedName>
</protein>
<dbReference type="EC" id="3.1.1.-" evidence="4"/>